<name>A0A2Z6RDB9_9GLOM</name>
<protein>
    <submittedName>
        <fullName evidence="2">Uncharacterized protein</fullName>
    </submittedName>
</protein>
<dbReference type="Proteomes" id="UP000247702">
    <property type="component" value="Unassembled WGS sequence"/>
</dbReference>
<reference evidence="2 3" key="1">
    <citation type="submission" date="2017-11" db="EMBL/GenBank/DDBJ databases">
        <title>The genome of Rhizophagus clarus HR1 reveals common genetic basis of auxotrophy among arbuscular mycorrhizal fungi.</title>
        <authorList>
            <person name="Kobayashi Y."/>
        </authorList>
    </citation>
    <scope>NUCLEOTIDE SEQUENCE [LARGE SCALE GENOMIC DNA]</scope>
    <source>
        <strain evidence="2 3">HR1</strain>
    </source>
</reference>
<organism evidence="2 3">
    <name type="scientific">Rhizophagus clarus</name>
    <dbReference type="NCBI Taxonomy" id="94130"/>
    <lineage>
        <taxon>Eukaryota</taxon>
        <taxon>Fungi</taxon>
        <taxon>Fungi incertae sedis</taxon>
        <taxon>Mucoromycota</taxon>
        <taxon>Glomeromycotina</taxon>
        <taxon>Glomeromycetes</taxon>
        <taxon>Glomerales</taxon>
        <taxon>Glomeraceae</taxon>
        <taxon>Rhizophagus</taxon>
    </lineage>
</organism>
<evidence type="ECO:0000313" key="3">
    <source>
        <dbReference type="Proteomes" id="UP000247702"/>
    </source>
</evidence>
<evidence type="ECO:0000256" key="1">
    <source>
        <dbReference type="SAM" id="MobiDB-lite"/>
    </source>
</evidence>
<gene>
    <name evidence="2" type="ORF">RclHR1_33700001</name>
</gene>
<accession>A0A2Z6RDB9</accession>
<evidence type="ECO:0000313" key="2">
    <source>
        <dbReference type="EMBL" id="GBB98952.1"/>
    </source>
</evidence>
<proteinExistence type="predicted"/>
<feature type="region of interest" description="Disordered" evidence="1">
    <location>
        <begin position="1"/>
        <end position="40"/>
    </location>
</feature>
<comment type="caution">
    <text evidence="2">The sequence shown here is derived from an EMBL/GenBank/DDBJ whole genome shotgun (WGS) entry which is preliminary data.</text>
</comment>
<keyword evidence="3" id="KW-1185">Reference proteome</keyword>
<dbReference type="EMBL" id="BEXD01002636">
    <property type="protein sequence ID" value="GBB98952.1"/>
    <property type="molecule type" value="Genomic_DNA"/>
</dbReference>
<dbReference type="AlphaFoldDB" id="A0A2Z6RDB9"/>
<sequence length="140" mass="16084">MDMNISSPASHQSTSAQPHTTAVNSPIITTPKGKGKKKKNKHIIIFEEDIDKDFRFPVDSKAESTQALSFQLPPRLYMTRSKKLKSLQHHYWIATLGNVISISTKRQRKYKMVQCKLVISEFFQYYEAQWMAPLAGIPTR</sequence>
<feature type="compositionally biased region" description="Polar residues" evidence="1">
    <location>
        <begin position="1"/>
        <end position="24"/>
    </location>
</feature>